<keyword evidence="2" id="KW-1185">Reference proteome</keyword>
<dbReference type="RefSeq" id="WP_209231294.1">
    <property type="nucleotide sequence ID" value="NZ_JAGHXG010000014.1"/>
</dbReference>
<dbReference type="EMBL" id="JAQMHB010000001">
    <property type="protein sequence ID" value="MDS9993530.1"/>
    <property type="molecule type" value="Genomic_DNA"/>
</dbReference>
<sequence>MRYRIEQEPKRDAFGNYRYRIYDGIQLVARYWHDYRGDDHGIEFANGKNLPCPGRMTDFIKGGGPEPMVLSEQAAAYTDQQLA</sequence>
<proteinExistence type="predicted"/>
<name>A0ABU2I6S4_9XANT</name>
<gene>
    <name evidence="1" type="ORF">PNQ69_12160</name>
</gene>
<evidence type="ECO:0000313" key="1">
    <source>
        <dbReference type="EMBL" id="MDS9993530.1"/>
    </source>
</evidence>
<protein>
    <submittedName>
        <fullName evidence="1">Uncharacterized protein</fullName>
    </submittedName>
</protein>
<reference evidence="1 2" key="1">
    <citation type="submission" date="2023-01" db="EMBL/GenBank/DDBJ databases">
        <title>Xanthomonas hawaiianensis sp. nov. isolated from Araceae family in Hawaii.</title>
        <authorList>
            <person name="Chunag S.-C."/>
            <person name="Dobhal S."/>
            <person name="Alvarez A."/>
            <person name="Arif M."/>
        </authorList>
    </citation>
    <scope>NUCLEOTIDE SEQUENCE [LARGE SCALE GENOMIC DNA]</scope>
    <source>
        <strain evidence="1 2">A2111</strain>
    </source>
</reference>
<accession>A0ABU2I6S4</accession>
<evidence type="ECO:0000313" key="2">
    <source>
        <dbReference type="Proteomes" id="UP001260534"/>
    </source>
</evidence>
<comment type="caution">
    <text evidence="1">The sequence shown here is derived from an EMBL/GenBank/DDBJ whole genome shotgun (WGS) entry which is preliminary data.</text>
</comment>
<organism evidence="1 2">
    <name type="scientific">Xanthomonas hawaiiensis</name>
    <dbReference type="NCBI Taxonomy" id="3003247"/>
    <lineage>
        <taxon>Bacteria</taxon>
        <taxon>Pseudomonadati</taxon>
        <taxon>Pseudomonadota</taxon>
        <taxon>Gammaproteobacteria</taxon>
        <taxon>Lysobacterales</taxon>
        <taxon>Lysobacteraceae</taxon>
        <taxon>Xanthomonas</taxon>
    </lineage>
</organism>
<dbReference type="Proteomes" id="UP001260534">
    <property type="component" value="Unassembled WGS sequence"/>
</dbReference>